<gene>
    <name evidence="1" type="ORF">B5F15_04905</name>
</gene>
<dbReference type="InterPro" id="IPR017647">
    <property type="entry name" value="Dnd_assoc_3"/>
</dbReference>
<dbReference type="Proteomes" id="UP000195326">
    <property type="component" value="Unassembled WGS sequence"/>
</dbReference>
<accession>A0A1Y4LXG8</accession>
<name>A0A1Y4LXG8_9FIRM</name>
<dbReference type="AlphaFoldDB" id="A0A1Y4LXG8"/>
<dbReference type="EMBL" id="NFKL01000005">
    <property type="protein sequence ID" value="OUP59761.1"/>
    <property type="molecule type" value="Genomic_DNA"/>
</dbReference>
<reference evidence="2" key="1">
    <citation type="submission" date="2017-04" db="EMBL/GenBank/DDBJ databases">
        <title>Function of individual gut microbiota members based on whole genome sequencing of pure cultures obtained from chicken caecum.</title>
        <authorList>
            <person name="Medvecky M."/>
            <person name="Cejkova D."/>
            <person name="Polansky O."/>
            <person name="Karasova D."/>
            <person name="Kubasova T."/>
            <person name="Cizek A."/>
            <person name="Rychlik I."/>
        </authorList>
    </citation>
    <scope>NUCLEOTIDE SEQUENCE [LARGE SCALE GENOMIC DNA]</scope>
    <source>
        <strain evidence="2">An179</strain>
    </source>
</reference>
<evidence type="ECO:0000313" key="2">
    <source>
        <dbReference type="Proteomes" id="UP000195326"/>
    </source>
</evidence>
<proteinExistence type="predicted"/>
<dbReference type="RefSeq" id="WP_087414566.1">
    <property type="nucleotide sequence ID" value="NZ_NFKL01000005.1"/>
</dbReference>
<dbReference type="NCBIfam" id="TIGR03238">
    <property type="entry name" value="dnd_assoc_3"/>
    <property type="match status" value="1"/>
</dbReference>
<comment type="caution">
    <text evidence="1">The sequence shown here is derived from an EMBL/GenBank/DDBJ whole genome shotgun (WGS) entry which is preliminary data.</text>
</comment>
<evidence type="ECO:0000313" key="1">
    <source>
        <dbReference type="EMBL" id="OUP59761.1"/>
    </source>
</evidence>
<sequence length="575" mass="65909">MSCEFISELRRLSKLSAEAVQNLDHFDPLKKYMHITRHTEIDFKQLLLKIAEVNHKQLVLVCGSAGDGKSHLLSYLKYSDQDQILDSYTIINDATESDAPNQTAIETLAERIAAFRDDRLNDGGREKVVLAINLGMLNNFIDSEQGKYFGKLKQYVLNNNIFSVAQPLPFNKDEVFHHIDFSNYQLYTLTADGARSDYLTELFEKVFGNNTCNPFYNTYINQGSTCPHHTQCPVRHNFEFLMKEDVRKLLIQRIIEVCIKDKLVITSRDILNFIFDAVVSPDFDEKKLWNLLSNPAKFLETYISYTTPMLIFENRGTSSLIDCMTENAATSDNIEKRDCDVLDFYAADDITPIVLSELNGSEYSDILHSIGLSAIDNGRDPLKKYVYKFLRNYKKLTDSQELKADRLYLSFVQDLYHAYAGNIKHLKNLYSSVKHSIYSWNGTYGTDLICIDDSSDDYSILEQLNIRYDVAQGSGDDEVLQFAPVIIVRFSNETKTEQVSFSIDYSLYRVIMAMKDGYCPTSQDRNVHADFSSGIMALSEFGTKKSRVYIVSKRKTSNMKFLLEESDFGYSFKEV</sequence>
<protein>
    <submittedName>
        <fullName evidence="1">DNA phosphorothioation-dependent restriction protein DptF</fullName>
    </submittedName>
</protein>
<organism evidence="1 2">
    <name type="scientific">Butyricicoccus pullicaecorum</name>
    <dbReference type="NCBI Taxonomy" id="501571"/>
    <lineage>
        <taxon>Bacteria</taxon>
        <taxon>Bacillati</taxon>
        <taxon>Bacillota</taxon>
        <taxon>Clostridia</taxon>
        <taxon>Eubacteriales</taxon>
        <taxon>Butyricicoccaceae</taxon>
        <taxon>Butyricicoccus</taxon>
    </lineage>
</organism>